<feature type="compositionally biased region" description="Low complexity" evidence="5">
    <location>
        <begin position="69"/>
        <end position="89"/>
    </location>
</feature>
<dbReference type="GO" id="GO:0016020">
    <property type="term" value="C:membrane"/>
    <property type="evidence" value="ECO:0007669"/>
    <property type="project" value="UniProtKB-SubCell"/>
</dbReference>
<protein>
    <recommendedName>
        <fullName evidence="8">Neutral zinc metallopeptidase</fullName>
    </recommendedName>
</protein>
<organism evidence="6 7">
    <name type="scientific">Nocardia puris</name>
    <dbReference type="NCBI Taxonomy" id="208602"/>
    <lineage>
        <taxon>Bacteria</taxon>
        <taxon>Bacillati</taxon>
        <taxon>Actinomycetota</taxon>
        <taxon>Actinomycetes</taxon>
        <taxon>Mycobacteriales</taxon>
        <taxon>Nocardiaceae</taxon>
        <taxon>Nocardia</taxon>
    </lineage>
</organism>
<dbReference type="PANTHER" id="PTHR30168:SF0">
    <property type="entry name" value="INNER MEMBRANE PROTEIN"/>
    <property type="match status" value="1"/>
</dbReference>
<name>A0A366DJB6_9NOCA</name>
<sequence>MNRPLTIRWRRPGRPGALVWAVCAVVGLVVAVSVVVRDGGPPEADALAASLGSAAAQSSGPGFPGVVSDSAPPVGDAAPAAPHAPLAGPDGTGAAPTRPVYALADHPLFAQHAGLGRVDCALPAWRDTSGAAQAFYTAALTCLDAAWEPALRGAGLPFRAPRLNVPNSAEVARASCGADRPEAFYCAVSETIVIPLDASRPTVAGSRRGAQLALLAHEYAHHVQNLIGVDRAYRDHRTDLGWEGGEGALLGRRLELQAGCFAGMFFGVNDGRGDLDRPTWQEAARHTRGARDDNAWGWWKWGSDKGDAFECNTWYAAEQNVA</sequence>
<dbReference type="Proteomes" id="UP000252586">
    <property type="component" value="Unassembled WGS sequence"/>
</dbReference>
<accession>A0A366DJB6</accession>
<keyword evidence="7" id="KW-1185">Reference proteome</keyword>
<keyword evidence="3" id="KW-1133">Transmembrane helix</keyword>
<comment type="caution">
    <text evidence="6">The sequence shown here is derived from an EMBL/GenBank/DDBJ whole genome shotgun (WGS) entry which is preliminary data.</text>
</comment>
<evidence type="ECO:0000313" key="6">
    <source>
        <dbReference type="EMBL" id="RBO89414.1"/>
    </source>
</evidence>
<evidence type="ECO:0008006" key="8">
    <source>
        <dbReference type="Google" id="ProtNLM"/>
    </source>
</evidence>
<comment type="subcellular location">
    <subcellularLocation>
        <location evidence="1">Membrane</location>
        <topology evidence="1">Single-pass membrane protein</topology>
    </subcellularLocation>
</comment>
<feature type="region of interest" description="Disordered" evidence="5">
    <location>
        <begin position="62"/>
        <end position="92"/>
    </location>
</feature>
<keyword evidence="2" id="KW-0812">Transmembrane</keyword>
<gene>
    <name evidence="6" type="ORF">DFR74_10792</name>
</gene>
<dbReference type="InterPro" id="IPR007343">
    <property type="entry name" value="Uncharacterised_pept_Zn_put"/>
</dbReference>
<reference evidence="6 7" key="1">
    <citation type="submission" date="2018-06" db="EMBL/GenBank/DDBJ databases">
        <title>Genomic Encyclopedia of Type Strains, Phase IV (KMG-IV): sequencing the most valuable type-strain genomes for metagenomic binning, comparative biology and taxonomic classification.</title>
        <authorList>
            <person name="Goeker M."/>
        </authorList>
    </citation>
    <scope>NUCLEOTIDE SEQUENCE [LARGE SCALE GENOMIC DNA]</scope>
    <source>
        <strain evidence="6 7">DSM 44599</strain>
    </source>
</reference>
<dbReference type="STRING" id="1210090.GCA_001613185_02065"/>
<evidence type="ECO:0000256" key="3">
    <source>
        <dbReference type="ARBA" id="ARBA00022989"/>
    </source>
</evidence>
<keyword evidence="4" id="KW-0472">Membrane</keyword>
<dbReference type="RefSeq" id="WP_084537472.1">
    <property type="nucleotide sequence ID" value="NZ_JADLRD010000023.1"/>
</dbReference>
<evidence type="ECO:0000256" key="5">
    <source>
        <dbReference type="SAM" id="MobiDB-lite"/>
    </source>
</evidence>
<evidence type="ECO:0000256" key="4">
    <source>
        <dbReference type="ARBA" id="ARBA00023136"/>
    </source>
</evidence>
<dbReference type="EMBL" id="QNRE01000007">
    <property type="protein sequence ID" value="RBO89414.1"/>
    <property type="molecule type" value="Genomic_DNA"/>
</dbReference>
<evidence type="ECO:0000256" key="2">
    <source>
        <dbReference type="ARBA" id="ARBA00022692"/>
    </source>
</evidence>
<evidence type="ECO:0000256" key="1">
    <source>
        <dbReference type="ARBA" id="ARBA00004167"/>
    </source>
</evidence>
<dbReference type="PANTHER" id="PTHR30168">
    <property type="entry name" value="PUTATIVE MEMBRANE PROTEIN YPFJ"/>
    <property type="match status" value="1"/>
</dbReference>
<evidence type="ECO:0000313" key="7">
    <source>
        <dbReference type="Proteomes" id="UP000252586"/>
    </source>
</evidence>
<proteinExistence type="predicted"/>
<dbReference type="AlphaFoldDB" id="A0A366DJB6"/>
<dbReference type="Pfam" id="PF04228">
    <property type="entry name" value="Zn_peptidase"/>
    <property type="match status" value="1"/>
</dbReference>